<dbReference type="RefSeq" id="WP_322466554.1">
    <property type="nucleotide sequence ID" value="NZ_JAXOJX010000030.1"/>
</dbReference>
<dbReference type="PANTHER" id="PTHR45527">
    <property type="entry name" value="NONRIBOSOMAL PEPTIDE SYNTHETASE"/>
    <property type="match status" value="1"/>
</dbReference>
<gene>
    <name evidence="3" type="ORF">SM757_18055</name>
</gene>
<evidence type="ECO:0000313" key="4">
    <source>
        <dbReference type="Proteomes" id="UP001293718"/>
    </source>
</evidence>
<dbReference type="InterPro" id="IPR020845">
    <property type="entry name" value="AMP-binding_CS"/>
</dbReference>
<protein>
    <submittedName>
        <fullName evidence="3">Amino acid adenylation domain-containing protein</fullName>
    </submittedName>
</protein>
<dbReference type="InterPro" id="IPR025110">
    <property type="entry name" value="AMP-bd_C"/>
</dbReference>
<dbReference type="Gene3D" id="3.40.50.12780">
    <property type="entry name" value="N-terminal domain of ligase-like"/>
    <property type="match status" value="1"/>
</dbReference>
<evidence type="ECO:0000313" key="3">
    <source>
        <dbReference type="EMBL" id="MDZ5458485.1"/>
    </source>
</evidence>
<evidence type="ECO:0000259" key="1">
    <source>
        <dbReference type="Pfam" id="PF00501"/>
    </source>
</evidence>
<dbReference type="CDD" id="cd05930">
    <property type="entry name" value="A_NRPS"/>
    <property type="match status" value="1"/>
</dbReference>
<feature type="domain" description="AMP-binding enzyme C-terminal" evidence="2">
    <location>
        <begin position="400"/>
        <end position="474"/>
    </location>
</feature>
<dbReference type="EMBL" id="JAXOJX010000030">
    <property type="protein sequence ID" value="MDZ5458485.1"/>
    <property type="molecule type" value="Genomic_DNA"/>
</dbReference>
<name>A0ABU5IH70_9BURK</name>
<comment type="caution">
    <text evidence="3">The sequence shown here is derived from an EMBL/GenBank/DDBJ whole genome shotgun (WGS) entry which is preliminary data.</text>
</comment>
<accession>A0ABU5IH70</accession>
<dbReference type="InterPro" id="IPR042099">
    <property type="entry name" value="ANL_N_sf"/>
</dbReference>
<reference evidence="3 4" key="1">
    <citation type="submission" date="2023-11" db="EMBL/GenBank/DDBJ databases">
        <title>Draft genome of Azohydromonas lata strain H1 (DSM1123), a polyhydroxyalkanoate producer.</title>
        <authorList>
            <person name="Traversa D."/>
            <person name="D'Addabbo P."/>
            <person name="Pazzani C."/>
            <person name="Manzari C."/>
            <person name="Chiara M."/>
            <person name="Scrascia M."/>
        </authorList>
    </citation>
    <scope>NUCLEOTIDE SEQUENCE [LARGE SCALE GENOMIC DNA]</scope>
    <source>
        <strain evidence="3 4">H1</strain>
    </source>
</reference>
<sequence length="487" mass="52021">MSPLLARLESVARAQPGRVALVADGRHLTFDELWTRAGDVADALRVRGVRPNDRVAVVGERGAEDFVHMLGIWRAGAAYVPIGTKVPPERAQRMLQLAGVVAVLAGRTDGLASRSLWVGSGPAWPAPCEALDGEALAYVIFTSGSTGEPKGVPVTHRNLSAYLENLGQCYPLHSHDRVAQLAELSFDASVHEWVGAWWVGATLCVVPTRAALMWPRYAAELGVTSLLAVPSSVAMAQAKGLLKPGSLSTLRLVFLGGEALPLSVARGLQQAAPHAQLVNLFGPTEATVAFTHFPIDLSQPLPEVVPIGQPFKDQQVLLCEEQGHAPSPGAAGELMLAGSQVCSAYWNQPAQDLRAFTTIGGQRWYRSGDLVRDDPRWGLCYLGRTDRQVKIKGYRIELQEVELAVSSLQGVTQAAVVAEPAPAGAASGLVCCWTGSQPLDESTLREQLARILPAYMLPGRFKWLQALPLTESGKTDYKALAAAAGSN</sequence>
<dbReference type="InterPro" id="IPR000873">
    <property type="entry name" value="AMP-dep_synth/lig_dom"/>
</dbReference>
<dbReference type="Gene3D" id="3.30.300.30">
    <property type="match status" value="1"/>
</dbReference>
<dbReference type="Pfam" id="PF13193">
    <property type="entry name" value="AMP-binding_C"/>
    <property type="match status" value="1"/>
</dbReference>
<dbReference type="InterPro" id="IPR045851">
    <property type="entry name" value="AMP-bd_C_sf"/>
</dbReference>
<evidence type="ECO:0000259" key="2">
    <source>
        <dbReference type="Pfam" id="PF13193"/>
    </source>
</evidence>
<organism evidence="3 4">
    <name type="scientific">Azohydromonas lata</name>
    <dbReference type="NCBI Taxonomy" id="45677"/>
    <lineage>
        <taxon>Bacteria</taxon>
        <taxon>Pseudomonadati</taxon>
        <taxon>Pseudomonadota</taxon>
        <taxon>Betaproteobacteria</taxon>
        <taxon>Burkholderiales</taxon>
        <taxon>Sphaerotilaceae</taxon>
        <taxon>Azohydromonas</taxon>
    </lineage>
</organism>
<keyword evidence="4" id="KW-1185">Reference proteome</keyword>
<dbReference type="InterPro" id="IPR010071">
    <property type="entry name" value="AA_adenyl_dom"/>
</dbReference>
<dbReference type="PROSITE" id="PS00455">
    <property type="entry name" value="AMP_BINDING"/>
    <property type="match status" value="1"/>
</dbReference>
<dbReference type="SUPFAM" id="SSF56801">
    <property type="entry name" value="Acetyl-CoA synthetase-like"/>
    <property type="match status" value="1"/>
</dbReference>
<feature type="domain" description="AMP-dependent synthetase/ligase" evidence="1">
    <location>
        <begin position="9"/>
        <end position="346"/>
    </location>
</feature>
<dbReference type="Proteomes" id="UP001293718">
    <property type="component" value="Unassembled WGS sequence"/>
</dbReference>
<dbReference type="PANTHER" id="PTHR45527:SF1">
    <property type="entry name" value="FATTY ACID SYNTHASE"/>
    <property type="match status" value="1"/>
</dbReference>
<dbReference type="NCBIfam" id="TIGR01733">
    <property type="entry name" value="AA-adenyl-dom"/>
    <property type="match status" value="1"/>
</dbReference>
<dbReference type="Pfam" id="PF00501">
    <property type="entry name" value="AMP-binding"/>
    <property type="match status" value="1"/>
</dbReference>
<proteinExistence type="predicted"/>